<dbReference type="Proteomes" id="UP001139068">
    <property type="component" value="Unassembled WGS sequence"/>
</dbReference>
<proteinExistence type="predicted"/>
<sequence>MTFDVTGRLDQGRPSVSHTQIYVAACHTLGYQHQDLTAHAAQVIEWYGAEDGMDLAALDADCARLRAAASAAEEALRLTREAGAALADGWAGESASDAVAFVQRHGASGAALVNMLRTAADGCAALRDTLWRLVGDKAHTAVVIDDRRAEVRAAWLTAAQTVMSGAADRTEAVDVVAHQITPYVDADIRSDWVGAMRAATTSVANAYDDAVRRLTGVATASFEIPGQLGPPAPQPARTAAPAVPVPAVVPPAVTVPAAAAVEPSAAPPPPPPPLAAADPANMAVPPPVPQTTLPEPAGIGGAAPAGLPAAGDLGGGLSGLAGQISDALGGLLSGQPDPVDAPPTADQVDQVTDPQPDDAQPATDDPKDAQPEPDSPEPEEAEPATPVEDAPADDAPAPEPPPPPPPPADPPAAPPPPSAEPVVEPTPCEIAADELPQVGQ</sequence>
<comment type="caution">
    <text evidence="2">The sequence shown here is derived from an EMBL/GenBank/DDBJ whole genome shotgun (WGS) entry which is preliminary data.</text>
</comment>
<keyword evidence="3" id="KW-1185">Reference proteome</keyword>
<feature type="compositionally biased region" description="Pro residues" evidence="1">
    <location>
        <begin position="397"/>
        <end position="419"/>
    </location>
</feature>
<feature type="region of interest" description="Disordered" evidence="1">
    <location>
        <begin position="262"/>
        <end position="300"/>
    </location>
</feature>
<feature type="compositionally biased region" description="Low complexity" evidence="1">
    <location>
        <begin position="344"/>
        <end position="363"/>
    </location>
</feature>
<evidence type="ECO:0000313" key="2">
    <source>
        <dbReference type="EMBL" id="MCI4676936.1"/>
    </source>
</evidence>
<name>A0ABS9Z095_9MYCO</name>
<feature type="compositionally biased region" description="Low complexity" evidence="1">
    <location>
        <begin position="383"/>
        <end position="395"/>
    </location>
</feature>
<evidence type="ECO:0000313" key="3">
    <source>
        <dbReference type="Proteomes" id="UP001139068"/>
    </source>
</evidence>
<gene>
    <name evidence="2" type="ORF">K9U37_19400</name>
</gene>
<dbReference type="EMBL" id="JAIVFL010000001">
    <property type="protein sequence ID" value="MCI4676936.1"/>
    <property type="molecule type" value="Genomic_DNA"/>
</dbReference>
<accession>A0ABS9Z095</accession>
<evidence type="ECO:0000256" key="1">
    <source>
        <dbReference type="SAM" id="MobiDB-lite"/>
    </source>
</evidence>
<organism evidence="2 3">
    <name type="scientific">Candidatus Mycolicibacterium alkanivorans</name>
    <dbReference type="NCBI Taxonomy" id="2954114"/>
    <lineage>
        <taxon>Bacteria</taxon>
        <taxon>Bacillati</taxon>
        <taxon>Actinomycetota</taxon>
        <taxon>Actinomycetes</taxon>
        <taxon>Mycobacteriales</taxon>
        <taxon>Mycobacteriaceae</taxon>
        <taxon>Mycolicibacterium</taxon>
    </lineage>
</organism>
<dbReference type="RefSeq" id="WP_243073070.1">
    <property type="nucleotide sequence ID" value="NZ_JAIVFL010000001.1"/>
</dbReference>
<feature type="compositionally biased region" description="Pro residues" evidence="1">
    <location>
        <begin position="265"/>
        <end position="274"/>
    </location>
</feature>
<reference evidence="2" key="1">
    <citation type="journal article" date="2022" name="ISME J.">
        <title>Identification of active gaseous-alkane degraders at natural gas seeps.</title>
        <authorList>
            <person name="Farhan Ul Haque M."/>
            <person name="Hernandez M."/>
            <person name="Crombie A.T."/>
            <person name="Murrell J.C."/>
        </authorList>
    </citation>
    <scope>NUCLEOTIDE SEQUENCE</scope>
    <source>
        <strain evidence="2">ANDR5</strain>
    </source>
</reference>
<protein>
    <submittedName>
        <fullName evidence="2">Uncharacterized protein</fullName>
    </submittedName>
</protein>
<feature type="region of interest" description="Disordered" evidence="1">
    <location>
        <begin position="320"/>
        <end position="440"/>
    </location>
</feature>